<gene>
    <name evidence="2" type="ORF">AOQ84DRAFT_210430</name>
</gene>
<dbReference type="SUPFAM" id="SSF141673">
    <property type="entry name" value="MOSC N-terminal domain-like"/>
    <property type="match status" value="1"/>
</dbReference>
<evidence type="ECO:0000259" key="1">
    <source>
        <dbReference type="PROSITE" id="PS51340"/>
    </source>
</evidence>
<dbReference type="InterPro" id="IPR005303">
    <property type="entry name" value="MOCOS_middle"/>
</dbReference>
<dbReference type="GO" id="GO:0030170">
    <property type="term" value="F:pyridoxal phosphate binding"/>
    <property type="evidence" value="ECO:0007669"/>
    <property type="project" value="InterPro"/>
</dbReference>
<proteinExistence type="predicted"/>
<dbReference type="SUPFAM" id="SSF50800">
    <property type="entry name" value="PK beta-barrel domain-like"/>
    <property type="match status" value="1"/>
</dbReference>
<organism evidence="2 3">
    <name type="scientific">Glonium stellatum</name>
    <dbReference type="NCBI Taxonomy" id="574774"/>
    <lineage>
        <taxon>Eukaryota</taxon>
        <taxon>Fungi</taxon>
        <taxon>Dikarya</taxon>
        <taxon>Ascomycota</taxon>
        <taxon>Pezizomycotina</taxon>
        <taxon>Dothideomycetes</taxon>
        <taxon>Pleosporomycetidae</taxon>
        <taxon>Gloniales</taxon>
        <taxon>Gloniaceae</taxon>
        <taxon>Glonium</taxon>
    </lineage>
</organism>
<dbReference type="EMBL" id="KV749185">
    <property type="protein sequence ID" value="OCL10700.1"/>
    <property type="molecule type" value="Genomic_DNA"/>
</dbReference>
<dbReference type="Pfam" id="PF03476">
    <property type="entry name" value="MOSC_N"/>
    <property type="match status" value="1"/>
</dbReference>
<dbReference type="GO" id="GO:0003824">
    <property type="term" value="F:catalytic activity"/>
    <property type="evidence" value="ECO:0007669"/>
    <property type="project" value="InterPro"/>
</dbReference>
<sequence>MKIKQLYTYPIKSLRGTTISETIVTKHGFPYDRRFMILKVHPDRYENMLVSSFPVMTLFLTDILFPEHDESGIGEIVVSHKIPGENESKTINIPLRPETSDLEIIGVTMHDSPTKAYLMDSRYNNWFSSCFGYDVVLAYLGENFRPVLFPTITSGPSKNSWLSTIHSNIPIIGRPKDDREQITFADCAPYLLVSETSLQDVSARLPEGEQMDISKFRPNIVVEGAESAWEEDFWGKVRLGDAEVNLLQNCVRCKSINIDYATGKPGTGEAGAVLKKLQKDRRVDAGAKYSPVFGRYGFLELRDQEKRIAVGDEVTVTARNSERTKWDWEGLG</sequence>
<name>A0A8E2JV08_9PEZI</name>
<evidence type="ECO:0000313" key="2">
    <source>
        <dbReference type="EMBL" id="OCL10700.1"/>
    </source>
</evidence>
<reference evidence="2 3" key="1">
    <citation type="journal article" date="2016" name="Nat. Commun.">
        <title>Ectomycorrhizal ecology is imprinted in the genome of the dominant symbiotic fungus Cenococcum geophilum.</title>
        <authorList>
            <consortium name="DOE Joint Genome Institute"/>
            <person name="Peter M."/>
            <person name="Kohler A."/>
            <person name="Ohm R.A."/>
            <person name="Kuo A."/>
            <person name="Krutzmann J."/>
            <person name="Morin E."/>
            <person name="Arend M."/>
            <person name="Barry K.W."/>
            <person name="Binder M."/>
            <person name="Choi C."/>
            <person name="Clum A."/>
            <person name="Copeland A."/>
            <person name="Grisel N."/>
            <person name="Haridas S."/>
            <person name="Kipfer T."/>
            <person name="LaButti K."/>
            <person name="Lindquist E."/>
            <person name="Lipzen A."/>
            <person name="Maire R."/>
            <person name="Meier B."/>
            <person name="Mihaltcheva S."/>
            <person name="Molinier V."/>
            <person name="Murat C."/>
            <person name="Poggeler S."/>
            <person name="Quandt C.A."/>
            <person name="Sperisen C."/>
            <person name="Tritt A."/>
            <person name="Tisserant E."/>
            <person name="Crous P.W."/>
            <person name="Henrissat B."/>
            <person name="Nehls U."/>
            <person name="Egli S."/>
            <person name="Spatafora J.W."/>
            <person name="Grigoriev I.V."/>
            <person name="Martin F.M."/>
        </authorList>
    </citation>
    <scope>NUCLEOTIDE SEQUENCE [LARGE SCALE GENOMIC DNA]</scope>
    <source>
        <strain evidence="2 3">CBS 207.34</strain>
    </source>
</reference>
<feature type="domain" description="MOSC" evidence="1">
    <location>
        <begin position="163"/>
        <end position="317"/>
    </location>
</feature>
<keyword evidence="3" id="KW-1185">Reference proteome</keyword>
<dbReference type="InterPro" id="IPR005302">
    <property type="entry name" value="MoCF_Sase_C"/>
</dbReference>
<dbReference type="GO" id="GO:0030151">
    <property type="term" value="F:molybdenum ion binding"/>
    <property type="evidence" value="ECO:0007669"/>
    <property type="project" value="InterPro"/>
</dbReference>
<dbReference type="PANTHER" id="PTHR14237">
    <property type="entry name" value="MOLYBDOPTERIN COFACTOR SULFURASE MOSC"/>
    <property type="match status" value="1"/>
</dbReference>
<dbReference type="InterPro" id="IPR011037">
    <property type="entry name" value="Pyrv_Knase-like_insert_dom_sf"/>
</dbReference>
<dbReference type="OrthoDB" id="17255at2759"/>
<dbReference type="Proteomes" id="UP000250140">
    <property type="component" value="Unassembled WGS sequence"/>
</dbReference>
<protein>
    <submittedName>
        <fullName evidence="2">MOSC domain-containing protein</fullName>
    </submittedName>
</protein>
<dbReference type="AlphaFoldDB" id="A0A8E2JV08"/>
<dbReference type="Pfam" id="PF03473">
    <property type="entry name" value="MOSC"/>
    <property type="match status" value="1"/>
</dbReference>
<accession>A0A8E2JV08</accession>
<evidence type="ECO:0000313" key="3">
    <source>
        <dbReference type="Proteomes" id="UP000250140"/>
    </source>
</evidence>
<dbReference type="PROSITE" id="PS51340">
    <property type="entry name" value="MOSC"/>
    <property type="match status" value="1"/>
</dbReference>
<dbReference type="PANTHER" id="PTHR14237:SF34">
    <property type="entry name" value="MOSC DOMAIN PROTEIN (AFU_ORTHOLOGUE AFUA_2G07820)"/>
    <property type="match status" value="1"/>
</dbReference>